<gene>
    <name evidence="1" type="ORF">L6164_033782</name>
</gene>
<organism evidence="1 2">
    <name type="scientific">Bauhinia variegata</name>
    <name type="common">Purple orchid tree</name>
    <name type="synonym">Phanera variegata</name>
    <dbReference type="NCBI Taxonomy" id="167791"/>
    <lineage>
        <taxon>Eukaryota</taxon>
        <taxon>Viridiplantae</taxon>
        <taxon>Streptophyta</taxon>
        <taxon>Embryophyta</taxon>
        <taxon>Tracheophyta</taxon>
        <taxon>Spermatophyta</taxon>
        <taxon>Magnoliopsida</taxon>
        <taxon>eudicotyledons</taxon>
        <taxon>Gunneridae</taxon>
        <taxon>Pentapetalae</taxon>
        <taxon>rosids</taxon>
        <taxon>fabids</taxon>
        <taxon>Fabales</taxon>
        <taxon>Fabaceae</taxon>
        <taxon>Cercidoideae</taxon>
        <taxon>Cercideae</taxon>
        <taxon>Bauhiniinae</taxon>
        <taxon>Bauhinia</taxon>
    </lineage>
</organism>
<evidence type="ECO:0000313" key="2">
    <source>
        <dbReference type="Proteomes" id="UP000828941"/>
    </source>
</evidence>
<accession>A0ACB9KSW7</accession>
<proteinExistence type="predicted"/>
<sequence length="212" mass="24622">MDWNGSTRPFVPRAESSLSFLYNYNYNPYPGMEVKHSAFAETPQGLLQSVDKLNYGNQEKKKRLTVDQLDSLERSFQEEIKLDPDRKMKLSRELGLQPRQIAVWFQNRRARWKAKQLENLYDTLKQEFDVISKENKKLQEEVMKLRAVVREQACRTKASAGYTEISGEETVESTSEAILRSNKQIADGKYSLTVDDYNTVSLPYWAAVPHYP</sequence>
<reference evidence="1 2" key="1">
    <citation type="journal article" date="2022" name="DNA Res.">
        <title>Chromosomal-level genome assembly of the orchid tree Bauhinia variegata (Leguminosae; Cercidoideae) supports the allotetraploid origin hypothesis of Bauhinia.</title>
        <authorList>
            <person name="Zhong Y."/>
            <person name="Chen Y."/>
            <person name="Zheng D."/>
            <person name="Pang J."/>
            <person name="Liu Y."/>
            <person name="Luo S."/>
            <person name="Meng S."/>
            <person name="Qian L."/>
            <person name="Wei D."/>
            <person name="Dai S."/>
            <person name="Zhou R."/>
        </authorList>
    </citation>
    <scope>NUCLEOTIDE SEQUENCE [LARGE SCALE GENOMIC DNA]</scope>
    <source>
        <strain evidence="1">BV-YZ2020</strain>
    </source>
</reference>
<keyword evidence="2" id="KW-1185">Reference proteome</keyword>
<dbReference type="Proteomes" id="UP000828941">
    <property type="component" value="Chromosome 13"/>
</dbReference>
<protein>
    <submittedName>
        <fullName evidence="1">Uncharacterized protein</fullName>
    </submittedName>
</protein>
<name>A0ACB9KSW7_BAUVA</name>
<evidence type="ECO:0000313" key="1">
    <source>
        <dbReference type="EMBL" id="KAI4300397.1"/>
    </source>
</evidence>
<dbReference type="EMBL" id="CM039438">
    <property type="protein sequence ID" value="KAI4300397.1"/>
    <property type="molecule type" value="Genomic_DNA"/>
</dbReference>
<comment type="caution">
    <text evidence="1">The sequence shown here is derived from an EMBL/GenBank/DDBJ whole genome shotgun (WGS) entry which is preliminary data.</text>
</comment>